<gene>
    <name evidence="1" type="ORF">WMO40_18140</name>
</gene>
<evidence type="ECO:0000313" key="2">
    <source>
        <dbReference type="Proteomes" id="UP001439875"/>
    </source>
</evidence>
<protein>
    <submittedName>
        <fullName evidence="1">Nucleotidyltransferase domain-containing protein</fullName>
    </submittedName>
</protein>
<proteinExistence type="predicted"/>
<dbReference type="Proteomes" id="UP001439875">
    <property type="component" value="Unassembled WGS sequence"/>
</dbReference>
<reference evidence="1" key="1">
    <citation type="submission" date="2024-03" db="EMBL/GenBank/DDBJ databases">
        <title>Human intestinal bacterial collection.</title>
        <authorList>
            <person name="Pauvert C."/>
            <person name="Hitch T.C.A."/>
            <person name="Clavel T."/>
        </authorList>
    </citation>
    <scope>NUCLEOTIDE SEQUENCE</scope>
    <source>
        <strain evidence="1">CLA-AA-H227</strain>
    </source>
</reference>
<dbReference type="EMBL" id="JBBMEW010000020">
    <property type="protein sequence ID" value="MEQ2528608.1"/>
    <property type="molecule type" value="Genomic_DNA"/>
</dbReference>
<accession>A0ACC6SFL7</accession>
<comment type="caution">
    <text evidence="1">The sequence shown here is derived from an EMBL/GenBank/DDBJ whole genome shotgun (WGS) entry which is preliminary data.</text>
</comment>
<sequence>MKEWLQDCESKWNIDILFACEAGSRAWGLDSSESDQDLRFIYKHRDIRSYLSLSKPMEVIDLSHPVDAHGWDIFKAFQLAAKSNPSLYEWAFSPIIYEDKRGFSAKLRQMIVENYSPFSVAMHYLSLVNRNLKDVVGKERFGTRQQKQLIQIVRSILIIQKIIRHGAIKSSPFIKIEKEPQEIWVRYYFLLGEAKKQVRLLPHAVLSEMIFRLEKEKLRLETRCQDLNRGETFKEKLDIWLWELLDI</sequence>
<name>A0ACC6SFL7_9BACI</name>
<keyword evidence="2" id="KW-1185">Reference proteome</keyword>
<organism evidence="1 2">
    <name type="scientific">Robertmurraya yapensis</name>
    <name type="common">ex Hitch et al 2024</name>
    <dbReference type="NCBI Taxonomy" id="3133160"/>
    <lineage>
        <taxon>Bacteria</taxon>
        <taxon>Bacillati</taxon>
        <taxon>Bacillota</taxon>
        <taxon>Bacilli</taxon>
        <taxon>Bacillales</taxon>
        <taxon>Bacillaceae</taxon>
        <taxon>Robertmurraya</taxon>
    </lineage>
</organism>
<evidence type="ECO:0000313" key="1">
    <source>
        <dbReference type="EMBL" id="MEQ2528608.1"/>
    </source>
</evidence>